<gene>
    <name evidence="1" type="ORF">PUN28_001947</name>
</gene>
<keyword evidence="2" id="KW-1185">Reference proteome</keyword>
<evidence type="ECO:0000313" key="1">
    <source>
        <dbReference type="EMBL" id="KAL0130010.1"/>
    </source>
</evidence>
<sequence>MDVNAQLRQLKTLQRYFMASSFPAYLVNQSPSAKPGTAAGRRKEVGGLSRLAGDRRTDAPCLIHIQRKLNMRGSSGDRIRTGTWQKNRSKWRLKVEIARQCVTSDLIIHLSFSTR</sequence>
<evidence type="ECO:0000313" key="2">
    <source>
        <dbReference type="Proteomes" id="UP001430953"/>
    </source>
</evidence>
<accession>A0AAW2GS27</accession>
<dbReference type="AlphaFoldDB" id="A0AAW2GS27"/>
<reference evidence="1 2" key="1">
    <citation type="submission" date="2023-03" db="EMBL/GenBank/DDBJ databases">
        <title>High recombination rates correlate with genetic variation in Cardiocondyla obscurior ants.</title>
        <authorList>
            <person name="Errbii M."/>
        </authorList>
    </citation>
    <scope>NUCLEOTIDE SEQUENCE [LARGE SCALE GENOMIC DNA]</scope>
    <source>
        <strain evidence="1">Alpha-2009</strain>
        <tissue evidence="1">Whole body</tissue>
    </source>
</reference>
<protein>
    <submittedName>
        <fullName evidence="1">Uncharacterized protein</fullName>
    </submittedName>
</protein>
<proteinExistence type="predicted"/>
<dbReference type="EMBL" id="JADYXP020000002">
    <property type="protein sequence ID" value="KAL0130010.1"/>
    <property type="molecule type" value="Genomic_DNA"/>
</dbReference>
<organism evidence="1 2">
    <name type="scientific">Cardiocondyla obscurior</name>
    <dbReference type="NCBI Taxonomy" id="286306"/>
    <lineage>
        <taxon>Eukaryota</taxon>
        <taxon>Metazoa</taxon>
        <taxon>Ecdysozoa</taxon>
        <taxon>Arthropoda</taxon>
        <taxon>Hexapoda</taxon>
        <taxon>Insecta</taxon>
        <taxon>Pterygota</taxon>
        <taxon>Neoptera</taxon>
        <taxon>Endopterygota</taxon>
        <taxon>Hymenoptera</taxon>
        <taxon>Apocrita</taxon>
        <taxon>Aculeata</taxon>
        <taxon>Formicoidea</taxon>
        <taxon>Formicidae</taxon>
        <taxon>Myrmicinae</taxon>
        <taxon>Cardiocondyla</taxon>
    </lineage>
</organism>
<name>A0AAW2GS27_9HYME</name>
<comment type="caution">
    <text evidence="1">The sequence shown here is derived from an EMBL/GenBank/DDBJ whole genome shotgun (WGS) entry which is preliminary data.</text>
</comment>
<dbReference type="Proteomes" id="UP001430953">
    <property type="component" value="Unassembled WGS sequence"/>
</dbReference>